<accession>A0A1G8BZP8</accession>
<dbReference type="OrthoDB" id="3691235at2"/>
<protein>
    <recommendedName>
        <fullName evidence="3">WXG100 family type VII secretion target</fullName>
    </recommendedName>
</protein>
<dbReference type="EMBL" id="LT629695">
    <property type="protein sequence ID" value="SDH38605.1"/>
    <property type="molecule type" value="Genomic_DNA"/>
</dbReference>
<dbReference type="InterPro" id="IPR036689">
    <property type="entry name" value="ESAT-6-like_sf"/>
</dbReference>
<sequence length="94" mass="10727">MSFNVDLVQFETANQSLNASCQEVEQILQNIYDTIRPMGEAQWGRSLPVWGELQQRWNTEYTEVQQAGVNIKNAAVRVREEFFDGDVRGAAVFS</sequence>
<proteinExistence type="predicted"/>
<evidence type="ECO:0000313" key="1">
    <source>
        <dbReference type="EMBL" id="SDH38605.1"/>
    </source>
</evidence>
<gene>
    <name evidence="1" type="ORF">SAMN04489720_1111</name>
</gene>
<organism evidence="1 2">
    <name type="scientific">Agrococcus jejuensis</name>
    <dbReference type="NCBI Taxonomy" id="399736"/>
    <lineage>
        <taxon>Bacteria</taxon>
        <taxon>Bacillati</taxon>
        <taxon>Actinomycetota</taxon>
        <taxon>Actinomycetes</taxon>
        <taxon>Micrococcales</taxon>
        <taxon>Microbacteriaceae</taxon>
        <taxon>Agrococcus</taxon>
    </lineage>
</organism>
<dbReference type="SUPFAM" id="SSF140453">
    <property type="entry name" value="EsxAB dimer-like"/>
    <property type="match status" value="1"/>
</dbReference>
<evidence type="ECO:0000313" key="2">
    <source>
        <dbReference type="Proteomes" id="UP000198822"/>
    </source>
</evidence>
<keyword evidence="2" id="KW-1185">Reference proteome</keyword>
<reference evidence="2" key="1">
    <citation type="submission" date="2016-10" db="EMBL/GenBank/DDBJ databases">
        <authorList>
            <person name="Varghese N."/>
            <person name="Submissions S."/>
        </authorList>
    </citation>
    <scope>NUCLEOTIDE SEQUENCE [LARGE SCALE GENOMIC DNA]</scope>
    <source>
        <strain evidence="2">DSM 22002</strain>
    </source>
</reference>
<dbReference type="Proteomes" id="UP000198822">
    <property type="component" value="Chromosome I"/>
</dbReference>
<evidence type="ECO:0008006" key="3">
    <source>
        <dbReference type="Google" id="ProtNLM"/>
    </source>
</evidence>
<name>A0A1G8BZP8_9MICO</name>
<dbReference type="Gene3D" id="1.10.287.1060">
    <property type="entry name" value="ESAT-6-like"/>
    <property type="match status" value="1"/>
</dbReference>
<dbReference type="RefSeq" id="WP_092503187.1">
    <property type="nucleotide sequence ID" value="NZ_LT629695.1"/>
</dbReference>
<dbReference type="AlphaFoldDB" id="A0A1G8BZP8"/>
<dbReference type="STRING" id="399736.SAMN04489720_1111"/>